<dbReference type="Gene3D" id="1.20.1420.20">
    <property type="entry name" value="M75 peptidase, HXXE motif"/>
    <property type="match status" value="1"/>
</dbReference>
<dbReference type="CDD" id="cd14659">
    <property type="entry name" value="Imelysin-like_IPPA"/>
    <property type="match status" value="1"/>
</dbReference>
<sequence>MTDPLRRSALKWAAAALLVSLGGPAAAQSLSRDVAVPFYKPEDVMTGLYRHWAQPRAVAFADTAQKLHLALERICAPAQGGASAGLAAARSAWKAAVADWERLSAVPFGPLIERRSVRAIDFTPPRPPLIERAIKQAPRGAAAMERIGTPAKGFPALEWLLWEKPVERGSQACAYAAEVAADITREAEALKAAFAGADPGAWDAEQTAAAFTEFVNQWVGSMERLRWQEIERPVREAKSASRSAARFPRQASGATASSWETHWKALQDLAVFREQEGEQEAPQPGRALIPVELYLRGRGQAALAQRWKDAIGQAGSAMHGLTPEKRGQLLPAAKSLAVVKRLAEEDIAPALNVSIGFSDADGD</sequence>
<keyword evidence="2 3" id="KW-0732">Signal</keyword>
<feature type="domain" description="Imelysin-like" evidence="4">
    <location>
        <begin position="53"/>
        <end position="332"/>
    </location>
</feature>
<proteinExistence type="predicted"/>
<evidence type="ECO:0000256" key="3">
    <source>
        <dbReference type="SAM" id="SignalP"/>
    </source>
</evidence>
<evidence type="ECO:0000256" key="1">
    <source>
        <dbReference type="ARBA" id="ARBA00004196"/>
    </source>
</evidence>
<comment type="subcellular location">
    <subcellularLocation>
        <location evidence="1">Cell envelope</location>
    </subcellularLocation>
</comment>
<dbReference type="EMBL" id="JAWIIV010000034">
    <property type="protein sequence ID" value="MEC4722686.1"/>
    <property type="molecule type" value="Genomic_DNA"/>
</dbReference>
<dbReference type="PROSITE" id="PS51318">
    <property type="entry name" value="TAT"/>
    <property type="match status" value="1"/>
</dbReference>
<name>A0ABU6JG95_9BURK</name>
<dbReference type="Proteomes" id="UP001352263">
    <property type="component" value="Unassembled WGS sequence"/>
</dbReference>
<evidence type="ECO:0000256" key="2">
    <source>
        <dbReference type="ARBA" id="ARBA00022729"/>
    </source>
</evidence>
<dbReference type="InterPro" id="IPR006311">
    <property type="entry name" value="TAT_signal"/>
</dbReference>
<dbReference type="InterPro" id="IPR034984">
    <property type="entry name" value="Imelysin-like_IPPA"/>
</dbReference>
<dbReference type="RefSeq" id="WP_326509353.1">
    <property type="nucleotide sequence ID" value="NZ_JAWIIV010000034.1"/>
</dbReference>
<feature type="signal peptide" evidence="3">
    <location>
        <begin position="1"/>
        <end position="27"/>
    </location>
</feature>
<keyword evidence="6" id="KW-1185">Reference proteome</keyword>
<gene>
    <name evidence="5" type="ORF">RY831_26315</name>
</gene>
<evidence type="ECO:0000313" key="5">
    <source>
        <dbReference type="EMBL" id="MEC4722686.1"/>
    </source>
</evidence>
<dbReference type="Pfam" id="PF09375">
    <property type="entry name" value="Peptidase_M75"/>
    <property type="match status" value="1"/>
</dbReference>
<organism evidence="5 6">
    <name type="scientific">Noviherbaspirillum album</name>
    <dbReference type="NCBI Taxonomy" id="3080276"/>
    <lineage>
        <taxon>Bacteria</taxon>
        <taxon>Pseudomonadati</taxon>
        <taxon>Pseudomonadota</taxon>
        <taxon>Betaproteobacteria</taxon>
        <taxon>Burkholderiales</taxon>
        <taxon>Oxalobacteraceae</taxon>
        <taxon>Noviherbaspirillum</taxon>
    </lineage>
</organism>
<dbReference type="InterPro" id="IPR038352">
    <property type="entry name" value="Imelysin_sf"/>
</dbReference>
<feature type="chain" id="PRO_5045530116" evidence="3">
    <location>
        <begin position="28"/>
        <end position="363"/>
    </location>
</feature>
<evidence type="ECO:0000259" key="4">
    <source>
        <dbReference type="Pfam" id="PF09375"/>
    </source>
</evidence>
<comment type="caution">
    <text evidence="5">The sequence shown here is derived from an EMBL/GenBank/DDBJ whole genome shotgun (WGS) entry which is preliminary data.</text>
</comment>
<protein>
    <submittedName>
        <fullName evidence="5">Imelysin family protein</fullName>
    </submittedName>
</protein>
<reference evidence="5 6" key="1">
    <citation type="submission" date="2023-10" db="EMBL/GenBank/DDBJ databases">
        <title>Noviherbaspirillum sp. CPCC 100848 genome assembly.</title>
        <authorList>
            <person name="Li X.Y."/>
            <person name="Fang X.M."/>
        </authorList>
    </citation>
    <scope>NUCLEOTIDE SEQUENCE [LARGE SCALE GENOMIC DNA]</scope>
    <source>
        <strain evidence="5 6">CPCC 100848</strain>
    </source>
</reference>
<dbReference type="InterPro" id="IPR018976">
    <property type="entry name" value="Imelysin-like"/>
</dbReference>
<evidence type="ECO:0000313" key="6">
    <source>
        <dbReference type="Proteomes" id="UP001352263"/>
    </source>
</evidence>
<accession>A0ABU6JG95</accession>